<dbReference type="OrthoDB" id="5620at2759"/>
<sequence>MFKEVLKLFFLIIKIIQSRHRVIGTVLVGVVLSVVLWLCGVVLERVLSHFLHAYFVPALKFIVQYLVYSAIW</sequence>
<reference evidence="2" key="1">
    <citation type="submission" date="2022-03" db="EMBL/GenBank/DDBJ databases">
        <authorList>
            <person name="Sayadi A."/>
        </authorList>
    </citation>
    <scope>NUCLEOTIDE SEQUENCE</scope>
</reference>
<dbReference type="AlphaFoldDB" id="A0A9P0JP72"/>
<comment type="caution">
    <text evidence="2">The sequence shown here is derived from an EMBL/GenBank/DDBJ whole genome shotgun (WGS) entry which is preliminary data.</text>
</comment>
<keyword evidence="1" id="KW-1133">Transmembrane helix</keyword>
<dbReference type="EMBL" id="CAKOFQ010006677">
    <property type="protein sequence ID" value="CAH1958562.1"/>
    <property type="molecule type" value="Genomic_DNA"/>
</dbReference>
<evidence type="ECO:0000313" key="2">
    <source>
        <dbReference type="EMBL" id="CAH1958562.1"/>
    </source>
</evidence>
<gene>
    <name evidence="2" type="ORF">ACAOBT_LOCUS2711</name>
</gene>
<protein>
    <submittedName>
        <fullName evidence="2">Uncharacterized protein</fullName>
    </submittedName>
</protein>
<evidence type="ECO:0000256" key="1">
    <source>
        <dbReference type="SAM" id="Phobius"/>
    </source>
</evidence>
<dbReference type="Proteomes" id="UP001152888">
    <property type="component" value="Unassembled WGS sequence"/>
</dbReference>
<evidence type="ECO:0000313" key="3">
    <source>
        <dbReference type="Proteomes" id="UP001152888"/>
    </source>
</evidence>
<keyword evidence="1" id="KW-0472">Membrane</keyword>
<feature type="transmembrane region" description="Helical" evidence="1">
    <location>
        <begin position="21"/>
        <end position="43"/>
    </location>
</feature>
<name>A0A9P0JP72_ACAOB</name>
<organism evidence="2 3">
    <name type="scientific">Acanthoscelides obtectus</name>
    <name type="common">Bean weevil</name>
    <name type="synonym">Bruchus obtectus</name>
    <dbReference type="NCBI Taxonomy" id="200917"/>
    <lineage>
        <taxon>Eukaryota</taxon>
        <taxon>Metazoa</taxon>
        <taxon>Ecdysozoa</taxon>
        <taxon>Arthropoda</taxon>
        <taxon>Hexapoda</taxon>
        <taxon>Insecta</taxon>
        <taxon>Pterygota</taxon>
        <taxon>Neoptera</taxon>
        <taxon>Endopterygota</taxon>
        <taxon>Coleoptera</taxon>
        <taxon>Polyphaga</taxon>
        <taxon>Cucujiformia</taxon>
        <taxon>Chrysomeloidea</taxon>
        <taxon>Chrysomelidae</taxon>
        <taxon>Bruchinae</taxon>
        <taxon>Bruchini</taxon>
        <taxon>Acanthoscelides</taxon>
    </lineage>
</organism>
<accession>A0A9P0JP72</accession>
<keyword evidence="1" id="KW-0812">Transmembrane</keyword>
<proteinExistence type="predicted"/>
<feature type="transmembrane region" description="Helical" evidence="1">
    <location>
        <begin position="49"/>
        <end position="68"/>
    </location>
</feature>
<keyword evidence="3" id="KW-1185">Reference proteome</keyword>